<reference evidence="3" key="1">
    <citation type="submission" date="2020-12" db="EMBL/GenBank/DDBJ databases">
        <title>Genomic characterization of non-nitrogen-fixing Frankia strains.</title>
        <authorList>
            <person name="Carlos-Shanley C."/>
            <person name="Guerra T."/>
            <person name="Hahn D."/>
        </authorList>
    </citation>
    <scope>NUCLEOTIDE SEQUENCE</scope>
    <source>
        <strain evidence="3">CN6</strain>
    </source>
</reference>
<dbReference type="EMBL" id="JAEACQ010000128">
    <property type="protein sequence ID" value="MBL7626342.1"/>
    <property type="molecule type" value="Genomic_DNA"/>
</dbReference>
<proteinExistence type="predicted"/>
<keyword evidence="2" id="KW-0472">Membrane</keyword>
<protein>
    <submittedName>
        <fullName evidence="3">Uncharacterized protein</fullName>
    </submittedName>
</protein>
<evidence type="ECO:0000313" key="3">
    <source>
        <dbReference type="EMBL" id="MBL7626342.1"/>
    </source>
</evidence>
<keyword evidence="4" id="KW-1185">Reference proteome</keyword>
<name>A0A937UM06_9ACTN</name>
<dbReference type="RefSeq" id="WP_203005073.1">
    <property type="nucleotide sequence ID" value="NZ_JADWYU010000232.1"/>
</dbReference>
<feature type="transmembrane region" description="Helical" evidence="2">
    <location>
        <begin position="78"/>
        <end position="100"/>
    </location>
</feature>
<sequence length="361" mass="37323">MTSAVPAPAPPADGDPGGAPGAGPGPAGQAPAPPPAPPPPAPPPPAPPRPDPPEPAGADRRERAGGDGAGESAFERRFGLAITAAAPTTVIGALLFWFGYVTSVSQYDYFGVSLQIIGFSNQDYLLSGFEALWPPLFLSALTCALCMWGHGALTDLLDRDGAPTAGSRAQRAVRAGAGAVLVAGAGLLARGLVGVLVPSVSASEGIPTTALCLTGGVIALAYGRFLLTRYGFGATPRGRLSPRLEQAASALVVALTLLSVFWAVNTYAAAYGRGQAAQVSRSLYNLPAVVLDTKDDLVIRYDGVEVFSLGNGEFKYRYRGFRLLLASDDKFFLIPDRWTAASGAVLVVADDDAVRLQLYAT</sequence>
<dbReference type="AlphaFoldDB" id="A0A937UM06"/>
<feature type="transmembrane region" description="Helical" evidence="2">
    <location>
        <begin position="205"/>
        <end position="227"/>
    </location>
</feature>
<feature type="transmembrane region" description="Helical" evidence="2">
    <location>
        <begin position="248"/>
        <end position="270"/>
    </location>
</feature>
<dbReference type="Proteomes" id="UP000604475">
    <property type="component" value="Unassembled WGS sequence"/>
</dbReference>
<feature type="compositionally biased region" description="Pro residues" evidence="1">
    <location>
        <begin position="31"/>
        <end position="55"/>
    </location>
</feature>
<keyword evidence="2" id="KW-0812">Transmembrane</keyword>
<organism evidence="3 4">
    <name type="scientific">Frankia nepalensis</name>
    <dbReference type="NCBI Taxonomy" id="1836974"/>
    <lineage>
        <taxon>Bacteria</taxon>
        <taxon>Bacillati</taxon>
        <taxon>Actinomycetota</taxon>
        <taxon>Actinomycetes</taxon>
        <taxon>Frankiales</taxon>
        <taxon>Frankiaceae</taxon>
        <taxon>Frankia</taxon>
    </lineage>
</organism>
<comment type="caution">
    <text evidence="3">The sequence shown here is derived from an EMBL/GenBank/DDBJ whole genome shotgun (WGS) entry which is preliminary data.</text>
</comment>
<gene>
    <name evidence="3" type="ORF">I7412_03960</name>
</gene>
<feature type="region of interest" description="Disordered" evidence="1">
    <location>
        <begin position="1"/>
        <end position="71"/>
    </location>
</feature>
<feature type="transmembrane region" description="Helical" evidence="2">
    <location>
        <begin position="132"/>
        <end position="151"/>
    </location>
</feature>
<accession>A0A937UM06</accession>
<evidence type="ECO:0000313" key="4">
    <source>
        <dbReference type="Proteomes" id="UP000604475"/>
    </source>
</evidence>
<evidence type="ECO:0000256" key="2">
    <source>
        <dbReference type="SAM" id="Phobius"/>
    </source>
</evidence>
<feature type="compositionally biased region" description="Gly residues" evidence="1">
    <location>
        <begin position="15"/>
        <end position="26"/>
    </location>
</feature>
<feature type="transmembrane region" description="Helical" evidence="2">
    <location>
        <begin position="172"/>
        <end position="193"/>
    </location>
</feature>
<keyword evidence="2" id="KW-1133">Transmembrane helix</keyword>
<evidence type="ECO:0000256" key="1">
    <source>
        <dbReference type="SAM" id="MobiDB-lite"/>
    </source>
</evidence>